<dbReference type="PANTHER" id="PTHR21621:SF0">
    <property type="entry name" value="BETA-CITRYLGLUTAMATE SYNTHASE B-RELATED"/>
    <property type="match status" value="1"/>
</dbReference>
<proteinExistence type="predicted"/>
<evidence type="ECO:0000313" key="4">
    <source>
        <dbReference type="Proteomes" id="UP000637074"/>
    </source>
</evidence>
<evidence type="ECO:0000256" key="1">
    <source>
        <dbReference type="PROSITE-ProRule" id="PRU00409"/>
    </source>
</evidence>
<keyword evidence="1" id="KW-0067">ATP-binding</keyword>
<dbReference type="RefSeq" id="WP_191274545.1">
    <property type="nucleotide sequence ID" value="NZ_BNDS01000014.1"/>
</dbReference>
<protein>
    <recommendedName>
        <fullName evidence="2">ATP-grasp domain-containing protein</fullName>
    </recommendedName>
</protein>
<feature type="domain" description="ATP-grasp" evidence="2">
    <location>
        <begin position="13"/>
        <end position="246"/>
    </location>
</feature>
<dbReference type="PANTHER" id="PTHR21621">
    <property type="entry name" value="RIBOSOMAL PROTEIN S6 MODIFICATION PROTEIN"/>
    <property type="match status" value="1"/>
</dbReference>
<name>A0ABQ3N760_9BACI</name>
<accession>A0ABQ3N760</accession>
<evidence type="ECO:0000259" key="2">
    <source>
        <dbReference type="PROSITE" id="PS50975"/>
    </source>
</evidence>
<gene>
    <name evidence="3" type="ORF">AM1BK_32330</name>
</gene>
<dbReference type="InterPro" id="IPR013815">
    <property type="entry name" value="ATP_grasp_subdomain_1"/>
</dbReference>
<dbReference type="InterPro" id="IPR011761">
    <property type="entry name" value="ATP-grasp"/>
</dbReference>
<dbReference type="Proteomes" id="UP000637074">
    <property type="component" value="Unassembled WGS sequence"/>
</dbReference>
<sequence>MLRVSKWDKYIFLKNNEEVERHLPKTINFSSQEELWDFVKEHHTVVIKPRSGNKGKSIFKITALESDEIEIHYLNRKRKFSNKDSAFAYLQKAKAPKHYIAQSYIPLANIQGYPFDIRVVVQRPINANEWVVTGKVAKLAGNGFFVTNTALSRGSLLPIAEAIKASNIHTSDENSEKLISELERITLLAVKSLEELNPGHRIYGFDIGIDSDGYIWIIEANVYPALSHFSKLQDKTMYHKIRKMLGGNRGKIRKIKKLRRRKK</sequence>
<dbReference type="InterPro" id="IPR026838">
    <property type="entry name" value="YheC/D"/>
</dbReference>
<reference evidence="3 4" key="1">
    <citation type="journal article" date="2022" name="Int. J. Syst. Evol. Microbiol.">
        <title>Neobacillus kokaensis sp. nov., isolated from soil.</title>
        <authorList>
            <person name="Yuki K."/>
            <person name="Matsubara H."/>
            <person name="Yamaguchi S."/>
        </authorList>
    </citation>
    <scope>NUCLEOTIDE SEQUENCE [LARGE SCALE GENOMIC DNA]</scope>
    <source>
        <strain evidence="3 4">LOB 377</strain>
    </source>
</reference>
<dbReference type="PROSITE" id="PS50975">
    <property type="entry name" value="ATP_GRASP"/>
    <property type="match status" value="1"/>
</dbReference>
<keyword evidence="4" id="KW-1185">Reference proteome</keyword>
<dbReference type="Gene3D" id="3.30.1490.20">
    <property type="entry name" value="ATP-grasp fold, A domain"/>
    <property type="match status" value="1"/>
</dbReference>
<dbReference type="Pfam" id="PF14398">
    <property type="entry name" value="ATPgrasp_YheCD"/>
    <property type="match status" value="1"/>
</dbReference>
<dbReference type="SUPFAM" id="SSF56059">
    <property type="entry name" value="Glutathione synthetase ATP-binding domain-like"/>
    <property type="match status" value="1"/>
</dbReference>
<keyword evidence="1" id="KW-0547">Nucleotide-binding</keyword>
<dbReference type="Gene3D" id="3.30.470.20">
    <property type="entry name" value="ATP-grasp fold, B domain"/>
    <property type="match status" value="1"/>
</dbReference>
<comment type="caution">
    <text evidence="3">The sequence shown here is derived from an EMBL/GenBank/DDBJ whole genome shotgun (WGS) entry which is preliminary data.</text>
</comment>
<dbReference type="EMBL" id="BNDS01000014">
    <property type="protein sequence ID" value="GHH99690.1"/>
    <property type="molecule type" value="Genomic_DNA"/>
</dbReference>
<organism evidence="3 4">
    <name type="scientific">Neobacillus kokaensis</name>
    <dbReference type="NCBI Taxonomy" id="2759023"/>
    <lineage>
        <taxon>Bacteria</taxon>
        <taxon>Bacillati</taxon>
        <taxon>Bacillota</taxon>
        <taxon>Bacilli</taxon>
        <taxon>Bacillales</taxon>
        <taxon>Bacillaceae</taxon>
        <taxon>Neobacillus</taxon>
    </lineage>
</organism>
<evidence type="ECO:0000313" key="3">
    <source>
        <dbReference type="EMBL" id="GHH99690.1"/>
    </source>
</evidence>